<name>A0A178HZ74_9HYPH</name>
<keyword evidence="3" id="KW-1185">Reference proteome</keyword>
<reference evidence="2 3" key="1">
    <citation type="submission" date="2016-03" db="EMBL/GenBank/DDBJ databases">
        <title>Genome sequencing of Devosia sp. S37.</title>
        <authorList>
            <person name="Mohd Nor M."/>
        </authorList>
    </citation>
    <scope>NUCLEOTIDE SEQUENCE [LARGE SCALE GENOMIC DNA]</scope>
    <source>
        <strain evidence="2 3">S37</strain>
    </source>
</reference>
<feature type="compositionally biased region" description="Polar residues" evidence="1">
    <location>
        <begin position="33"/>
        <end position="44"/>
    </location>
</feature>
<evidence type="ECO:0000256" key="1">
    <source>
        <dbReference type="SAM" id="MobiDB-lite"/>
    </source>
</evidence>
<dbReference type="Proteomes" id="UP000078389">
    <property type="component" value="Unassembled WGS sequence"/>
</dbReference>
<evidence type="ECO:0000313" key="3">
    <source>
        <dbReference type="Proteomes" id="UP000078389"/>
    </source>
</evidence>
<comment type="caution">
    <text evidence="2">The sequence shown here is derived from an EMBL/GenBank/DDBJ whole genome shotgun (WGS) entry which is preliminary data.</text>
</comment>
<proteinExistence type="predicted"/>
<dbReference type="AlphaFoldDB" id="A0A178HZ74"/>
<gene>
    <name evidence="2" type="ORF">A3840_08480</name>
</gene>
<dbReference type="EMBL" id="LVVY01000077">
    <property type="protein sequence ID" value="OAM77770.1"/>
    <property type="molecule type" value="Genomic_DNA"/>
</dbReference>
<feature type="compositionally biased region" description="Low complexity" evidence="1">
    <location>
        <begin position="52"/>
        <end position="63"/>
    </location>
</feature>
<organism evidence="2 3">
    <name type="scientific">Devosia elaeis</name>
    <dbReference type="NCBI Taxonomy" id="1770058"/>
    <lineage>
        <taxon>Bacteria</taxon>
        <taxon>Pseudomonadati</taxon>
        <taxon>Pseudomonadota</taxon>
        <taxon>Alphaproteobacteria</taxon>
        <taxon>Hyphomicrobiales</taxon>
        <taxon>Devosiaceae</taxon>
        <taxon>Devosia</taxon>
    </lineage>
</organism>
<feature type="region of interest" description="Disordered" evidence="1">
    <location>
        <begin position="33"/>
        <end position="63"/>
    </location>
</feature>
<sequence length="63" mass="6354">MQKRHMLIAIVVALIVVIFAGMVFTGVNQAPSVDGSVTSTGSENRGSDTGVAAPAAPTDTPAQ</sequence>
<protein>
    <submittedName>
        <fullName evidence="2">Uncharacterized protein</fullName>
    </submittedName>
</protein>
<evidence type="ECO:0000313" key="2">
    <source>
        <dbReference type="EMBL" id="OAM77770.1"/>
    </source>
</evidence>
<accession>A0A178HZ74</accession>
<dbReference type="RefSeq" id="WP_067454818.1">
    <property type="nucleotide sequence ID" value="NZ_LVVY01000077.1"/>
</dbReference>